<dbReference type="EMBL" id="CVQV01000016">
    <property type="protein sequence ID" value="CRK76400.1"/>
    <property type="molecule type" value="Genomic_DNA"/>
</dbReference>
<gene>
    <name evidence="7" type="primary">rbsC_1</name>
    <name evidence="7" type="ORF">NIG5292_02463</name>
</gene>
<evidence type="ECO:0000256" key="2">
    <source>
        <dbReference type="ARBA" id="ARBA00022475"/>
    </source>
</evidence>
<keyword evidence="2" id="KW-1003">Cell membrane</keyword>
<keyword evidence="8" id="KW-1185">Reference proteome</keyword>
<sequence length="519" mass="55291">MTDISRAKATTSLQDRIVLGLVKFFKAEWSGAFLAIVILGISIELATSGRPFFHPSNLMTILNNSAAIGIVAGGMTLVIITAGIDLSVGSVMGMTAALTGYVASFWGFPPYLAIMTGLGIGLAIGAFNGSLVAYFGMPAFIVTLAGLSIWRGTGHLSTGAQATPKLPETFDMFGRYNPFSGLRDAYKEGELSGFWESVGGFIDDNWINFFRTFQMSMLIFIGFFIVLTIIISNTRYGRWVYAIGSNEPGARQAGINTPRYTLLTYMFCSFSAALGALLFLGRAPYAKSDYGQMWELDAIAAVVIGGTSLFGGRGSLWGTFMGVILLKLINNGLTLAQLDTFWQMVVTGLIILVAVGLDIVRQSKNPESVRKLLGAIAAVMAFLALMTPGAIFLRAKIALLEHGAATTLREAGTSLAAGQNARLLSPDEITQLQSAASANLTATLLLLVLVLATAFVVLKTSRLISFGLAAVFIVMILPVSLLGYEITVPFLVLGAAALLGSTYVHAMFAKARMLDVNAR</sequence>
<dbReference type="Proteomes" id="UP000048949">
    <property type="component" value="Unassembled WGS sequence"/>
</dbReference>
<protein>
    <submittedName>
        <fullName evidence="7">Ribose transport system permease protein RbsC</fullName>
    </submittedName>
</protein>
<dbReference type="GO" id="GO:0005886">
    <property type="term" value="C:plasma membrane"/>
    <property type="evidence" value="ECO:0007669"/>
    <property type="project" value="UniProtKB-SubCell"/>
</dbReference>
<accession>A0A0U1NNU2</accession>
<dbReference type="Pfam" id="PF02653">
    <property type="entry name" value="BPD_transp_2"/>
    <property type="match status" value="1"/>
</dbReference>
<dbReference type="GO" id="GO:0022857">
    <property type="term" value="F:transmembrane transporter activity"/>
    <property type="evidence" value="ECO:0007669"/>
    <property type="project" value="InterPro"/>
</dbReference>
<proteinExistence type="predicted"/>
<feature type="transmembrane region" description="Helical" evidence="6">
    <location>
        <begin position="490"/>
        <end position="509"/>
    </location>
</feature>
<comment type="subcellular location">
    <subcellularLocation>
        <location evidence="1">Cell membrane</location>
        <topology evidence="1">Multi-pass membrane protein</topology>
    </subcellularLocation>
</comment>
<reference evidence="7 8" key="1">
    <citation type="submission" date="2015-04" db="EMBL/GenBank/DDBJ databases">
        <authorList>
            <person name="Syromyatnikov M.Y."/>
            <person name="Popov V.N."/>
        </authorList>
    </citation>
    <scope>NUCLEOTIDE SEQUENCE [LARGE SCALE GENOMIC DNA]</scope>
    <source>
        <strain evidence="7 8">CECT 5292</strain>
    </source>
</reference>
<feature type="transmembrane region" description="Helical" evidence="6">
    <location>
        <begin position="317"/>
        <end position="335"/>
    </location>
</feature>
<dbReference type="OrthoDB" id="192433at2"/>
<evidence type="ECO:0000256" key="6">
    <source>
        <dbReference type="SAM" id="Phobius"/>
    </source>
</evidence>
<organism evidence="7 8">
    <name type="scientific">Nereida ignava</name>
    <dbReference type="NCBI Taxonomy" id="282199"/>
    <lineage>
        <taxon>Bacteria</taxon>
        <taxon>Pseudomonadati</taxon>
        <taxon>Pseudomonadota</taxon>
        <taxon>Alphaproteobacteria</taxon>
        <taxon>Rhodobacterales</taxon>
        <taxon>Roseobacteraceae</taxon>
        <taxon>Nereida</taxon>
    </lineage>
</organism>
<dbReference type="STRING" id="282199.GCA_001049735_02462"/>
<evidence type="ECO:0000313" key="7">
    <source>
        <dbReference type="EMBL" id="CRK76400.1"/>
    </source>
</evidence>
<feature type="transmembrane region" description="Helical" evidence="6">
    <location>
        <begin position="341"/>
        <end position="360"/>
    </location>
</feature>
<feature type="transmembrane region" description="Helical" evidence="6">
    <location>
        <begin position="372"/>
        <end position="393"/>
    </location>
</feature>
<feature type="transmembrane region" description="Helical" evidence="6">
    <location>
        <begin position="463"/>
        <end position="484"/>
    </location>
</feature>
<dbReference type="CDD" id="cd06579">
    <property type="entry name" value="TM_PBP1_transp_AraH_like"/>
    <property type="match status" value="1"/>
</dbReference>
<name>A0A0U1NNU2_9RHOB</name>
<evidence type="ECO:0000313" key="8">
    <source>
        <dbReference type="Proteomes" id="UP000048949"/>
    </source>
</evidence>
<keyword evidence="3 6" id="KW-0812">Transmembrane</keyword>
<evidence type="ECO:0000256" key="1">
    <source>
        <dbReference type="ARBA" id="ARBA00004651"/>
    </source>
</evidence>
<dbReference type="PANTHER" id="PTHR32196">
    <property type="entry name" value="ABC TRANSPORTER PERMEASE PROTEIN YPHD-RELATED-RELATED"/>
    <property type="match status" value="1"/>
</dbReference>
<keyword evidence="5 6" id="KW-0472">Membrane</keyword>
<feature type="transmembrane region" description="Helical" evidence="6">
    <location>
        <begin position="293"/>
        <end position="310"/>
    </location>
</feature>
<dbReference type="InterPro" id="IPR001851">
    <property type="entry name" value="ABC_transp_permease"/>
</dbReference>
<keyword evidence="4 6" id="KW-1133">Transmembrane helix</keyword>
<feature type="transmembrane region" description="Helical" evidence="6">
    <location>
        <begin position="213"/>
        <end position="231"/>
    </location>
</feature>
<feature type="transmembrane region" description="Helical" evidence="6">
    <location>
        <begin position="29"/>
        <end position="49"/>
    </location>
</feature>
<feature type="transmembrane region" description="Helical" evidence="6">
    <location>
        <begin position="440"/>
        <end position="458"/>
    </location>
</feature>
<feature type="transmembrane region" description="Helical" evidence="6">
    <location>
        <begin position="61"/>
        <end position="84"/>
    </location>
</feature>
<feature type="transmembrane region" description="Helical" evidence="6">
    <location>
        <begin position="260"/>
        <end position="281"/>
    </location>
</feature>
<evidence type="ECO:0000256" key="4">
    <source>
        <dbReference type="ARBA" id="ARBA00022989"/>
    </source>
</evidence>
<dbReference type="RefSeq" id="WP_048599805.1">
    <property type="nucleotide sequence ID" value="NZ_CVPC01000016.1"/>
</dbReference>
<feature type="transmembrane region" description="Helical" evidence="6">
    <location>
        <begin position="104"/>
        <end position="124"/>
    </location>
</feature>
<feature type="transmembrane region" description="Helical" evidence="6">
    <location>
        <begin position="131"/>
        <end position="150"/>
    </location>
</feature>
<dbReference type="PANTHER" id="PTHR32196:SF72">
    <property type="entry name" value="RIBOSE IMPORT PERMEASE PROTEIN RBSC"/>
    <property type="match status" value="1"/>
</dbReference>
<dbReference type="AlphaFoldDB" id="A0A0U1NNU2"/>
<evidence type="ECO:0000256" key="5">
    <source>
        <dbReference type="ARBA" id="ARBA00023136"/>
    </source>
</evidence>
<evidence type="ECO:0000256" key="3">
    <source>
        <dbReference type="ARBA" id="ARBA00022692"/>
    </source>
</evidence>